<comment type="caution">
    <text evidence="1">The sequence shown here is derived from an EMBL/GenBank/DDBJ whole genome shotgun (WGS) entry which is preliminary data.</text>
</comment>
<dbReference type="Proteomes" id="UP000620124">
    <property type="component" value="Unassembled WGS sequence"/>
</dbReference>
<dbReference type="AlphaFoldDB" id="A0A8H7CYH5"/>
<gene>
    <name evidence="1" type="ORF">MVEN_01170600</name>
</gene>
<accession>A0A8H7CYH5</accession>
<dbReference type="EMBL" id="JACAZI010000009">
    <property type="protein sequence ID" value="KAF7352078.1"/>
    <property type="molecule type" value="Genomic_DNA"/>
</dbReference>
<reference evidence="1" key="1">
    <citation type="submission" date="2020-05" db="EMBL/GenBank/DDBJ databases">
        <title>Mycena genomes resolve the evolution of fungal bioluminescence.</title>
        <authorList>
            <person name="Tsai I.J."/>
        </authorList>
    </citation>
    <scope>NUCLEOTIDE SEQUENCE</scope>
    <source>
        <strain evidence="1">CCC161011</strain>
    </source>
</reference>
<proteinExistence type="predicted"/>
<dbReference type="OrthoDB" id="2949017at2759"/>
<keyword evidence="2" id="KW-1185">Reference proteome</keyword>
<protein>
    <submittedName>
        <fullName evidence="1">Uncharacterized protein</fullName>
    </submittedName>
</protein>
<evidence type="ECO:0000313" key="1">
    <source>
        <dbReference type="EMBL" id="KAF7352078.1"/>
    </source>
</evidence>
<organism evidence="1 2">
    <name type="scientific">Mycena venus</name>
    <dbReference type="NCBI Taxonomy" id="2733690"/>
    <lineage>
        <taxon>Eukaryota</taxon>
        <taxon>Fungi</taxon>
        <taxon>Dikarya</taxon>
        <taxon>Basidiomycota</taxon>
        <taxon>Agaricomycotina</taxon>
        <taxon>Agaricomycetes</taxon>
        <taxon>Agaricomycetidae</taxon>
        <taxon>Agaricales</taxon>
        <taxon>Marasmiineae</taxon>
        <taxon>Mycenaceae</taxon>
        <taxon>Mycena</taxon>
    </lineage>
</organism>
<evidence type="ECO:0000313" key="2">
    <source>
        <dbReference type="Proteomes" id="UP000620124"/>
    </source>
</evidence>
<sequence length="162" mass="18148">MPELKTVIQLHSICITSLMNPHNDLPGDMKMFSQLIIEENIFLQTVLVASERDQLSWKLSLGCSIPPHASTFSVTALRYSKTEGIRLLGHAEVRREEILRSAESNLPFELELNKVNPDGPSLKLSVDSSISEVLHQEIPGLDLIEMQENASKVVDMYHVSII</sequence>
<name>A0A8H7CYH5_9AGAR</name>